<dbReference type="SUPFAM" id="SSF46785">
    <property type="entry name" value="Winged helix' DNA-binding domain"/>
    <property type="match status" value="1"/>
</dbReference>
<dbReference type="PANTHER" id="PTHR13149:SF0">
    <property type="entry name" value="VACUOLAR PROTEIN-SORTING-ASSOCIATED PROTEIN 25"/>
    <property type="match status" value="1"/>
</dbReference>
<dbReference type="EMBL" id="AAGK01000005">
    <property type="protein sequence ID" value="EAN31250.1"/>
    <property type="molecule type" value="Genomic_DNA"/>
</dbReference>
<evidence type="ECO:0008006" key="3">
    <source>
        <dbReference type="Google" id="ProtNLM"/>
    </source>
</evidence>
<sequence length="249" mass="28955">MDSVDFNTHEKFKNFPPLYTEQINNLTLSKQLEIWHKIINDEVTANYSLHKLGTASVNFPPFKNEEILRNVDVSFLALILGYLVEKQYAFYLHPIQFFCKKNNVSIWGALFLKKSHKGSTLYQIHQDYTKALNSKDNKVEGDEIESLKKKRNLLLKSKFNFGVFPYPLTEMANSVLECIKSQCTTRDIETVYHIFYSKRECNKDFNKFPEENLAFILSYLCVNNKLTLSFNDSVPLDSLNNKNVGLQLL</sequence>
<dbReference type="KEGG" id="tpv:TP03_0505"/>
<dbReference type="InterPro" id="IPR036390">
    <property type="entry name" value="WH_DNA-bd_sf"/>
</dbReference>
<dbReference type="AlphaFoldDB" id="Q4MZL1"/>
<dbReference type="RefSeq" id="XP_763533.1">
    <property type="nucleotide sequence ID" value="XM_758440.1"/>
</dbReference>
<dbReference type="PANTHER" id="PTHR13149">
    <property type="entry name" value="VACUOLAR PROTEIN SORTING-ASSOCIATED PROTEIN VPS25"/>
    <property type="match status" value="1"/>
</dbReference>
<dbReference type="Proteomes" id="UP000001949">
    <property type="component" value="Unassembled WGS sequence"/>
</dbReference>
<protein>
    <recommendedName>
        <fullName evidence="3">ESCRT-II complex subunit VPS25</fullName>
    </recommendedName>
</protein>
<evidence type="ECO:0000313" key="2">
    <source>
        <dbReference type="Proteomes" id="UP000001949"/>
    </source>
</evidence>
<dbReference type="InParanoid" id="Q4MZL1"/>
<organism evidence="1 2">
    <name type="scientific">Theileria parva</name>
    <name type="common">East coast fever infection agent</name>
    <dbReference type="NCBI Taxonomy" id="5875"/>
    <lineage>
        <taxon>Eukaryota</taxon>
        <taxon>Sar</taxon>
        <taxon>Alveolata</taxon>
        <taxon>Apicomplexa</taxon>
        <taxon>Aconoidasida</taxon>
        <taxon>Piroplasmida</taxon>
        <taxon>Theileriidae</taxon>
        <taxon>Theileria</taxon>
    </lineage>
</organism>
<dbReference type="GO" id="GO:0005198">
    <property type="term" value="F:structural molecule activity"/>
    <property type="evidence" value="ECO:0007669"/>
    <property type="project" value="TreeGrafter"/>
</dbReference>
<proteinExistence type="predicted"/>
<dbReference type="eggNOG" id="ENOG502QXCU">
    <property type="taxonomic scope" value="Eukaryota"/>
</dbReference>
<dbReference type="GO" id="GO:0042803">
    <property type="term" value="F:protein homodimerization activity"/>
    <property type="evidence" value="ECO:0007669"/>
    <property type="project" value="TreeGrafter"/>
</dbReference>
<dbReference type="GO" id="GO:0043328">
    <property type="term" value="P:protein transport to vacuole involved in ubiquitin-dependent protein catabolic process via the multivesicular body sorting pathway"/>
    <property type="evidence" value="ECO:0007669"/>
    <property type="project" value="TreeGrafter"/>
</dbReference>
<dbReference type="InterPro" id="IPR008570">
    <property type="entry name" value="ESCRT-II_cplx_Vps25-sub"/>
</dbReference>
<evidence type="ECO:0000313" key="1">
    <source>
        <dbReference type="EMBL" id="EAN31250.1"/>
    </source>
</evidence>
<dbReference type="VEuPathDB" id="PiroplasmaDB:TpMuguga_03g00505"/>
<dbReference type="OMA" id="LEIWHKI"/>
<dbReference type="Gene3D" id="1.10.10.570">
    <property type="entry name" value="Winged helix' DNA-binding domain. Chain C. Domain 1"/>
    <property type="match status" value="1"/>
</dbReference>
<dbReference type="GeneID" id="3499933"/>
<accession>Q4MZL1</accession>
<dbReference type="GO" id="GO:0000814">
    <property type="term" value="C:ESCRT II complex"/>
    <property type="evidence" value="ECO:0007669"/>
    <property type="project" value="InterPro"/>
</dbReference>
<keyword evidence="2" id="KW-1185">Reference proteome</keyword>
<gene>
    <name evidence="1" type="ordered locus">TP03_0505</name>
</gene>
<comment type="caution">
    <text evidence="1">The sequence shown here is derived from an EMBL/GenBank/DDBJ whole genome shotgun (WGS) entry which is preliminary data.</text>
</comment>
<dbReference type="InterPro" id="IPR014041">
    <property type="entry name" value="ESCRT-II_cplx_Vps25-sub_N"/>
</dbReference>
<name>Q4MZL1_THEPA</name>
<dbReference type="Pfam" id="PF05871">
    <property type="entry name" value="ESCRT-II"/>
    <property type="match status" value="1"/>
</dbReference>
<reference evidence="1 2" key="1">
    <citation type="journal article" date="2005" name="Science">
        <title>Genome sequence of Theileria parva, a bovine pathogen that transforms lymphocytes.</title>
        <authorList>
            <person name="Gardner M.J."/>
            <person name="Bishop R."/>
            <person name="Shah T."/>
            <person name="de Villiers E.P."/>
            <person name="Carlton J.M."/>
            <person name="Hall N."/>
            <person name="Ren Q."/>
            <person name="Paulsen I.T."/>
            <person name="Pain A."/>
            <person name="Berriman M."/>
            <person name="Wilson R.J.M."/>
            <person name="Sato S."/>
            <person name="Ralph S.A."/>
            <person name="Mann D.J."/>
            <person name="Xiong Z."/>
            <person name="Shallom S.J."/>
            <person name="Weidman J."/>
            <person name="Jiang L."/>
            <person name="Lynn J."/>
            <person name="Weaver B."/>
            <person name="Shoaibi A."/>
            <person name="Domingo A.R."/>
            <person name="Wasawo D."/>
            <person name="Crabtree J."/>
            <person name="Wortman J.R."/>
            <person name="Haas B."/>
            <person name="Angiuoli S.V."/>
            <person name="Creasy T.H."/>
            <person name="Lu C."/>
            <person name="Suh B."/>
            <person name="Silva J.C."/>
            <person name="Utterback T.R."/>
            <person name="Feldblyum T.V."/>
            <person name="Pertea M."/>
            <person name="Allen J."/>
            <person name="Nierman W.C."/>
            <person name="Taracha E.L.N."/>
            <person name="Salzberg S.L."/>
            <person name="White O.R."/>
            <person name="Fitzhugh H.A."/>
            <person name="Morzaria S."/>
            <person name="Venter J.C."/>
            <person name="Fraser C.M."/>
            <person name="Nene V."/>
        </authorList>
    </citation>
    <scope>NUCLEOTIDE SEQUENCE [LARGE SCALE GENOMIC DNA]</scope>
    <source>
        <strain evidence="1 2">Muguga</strain>
    </source>
</reference>